<protein>
    <submittedName>
        <fullName evidence="1">tRNA-specific 2-thiouridylase</fullName>
    </submittedName>
</protein>
<evidence type="ECO:0000313" key="1">
    <source>
        <dbReference type="EMBL" id="KAK9324000.1"/>
    </source>
</evidence>
<proteinExistence type="predicted"/>
<keyword evidence="2" id="KW-1185">Reference proteome</keyword>
<sequence length="515" mass="59237">MMPNPGLCTCRTISLYYRFSRPVLRRELQFQCQFARYNHASLPYADPVPGPEDCIFVAMSGGVDSSFVAHLLASKYVNVTGVYMANWTQPRTPRHEIKRPISLRIRKNPERLRQYLELEERRNKESLELGMSCTETEWNDVREVCKDLNIPAIRLNLEKEYWTEVFQPMIDRYAIGRTPNPDVDCNRYIKFGKLYDQIENIAKQQGASKWWLATGHYARTAIRKNTGQTHLLRPKDLTKDQTFYLATVLPSRLHNVLFPMHQYTKKEVRELAVQMKIRTAYKPDSQGLCFVTPTVSAKAAEQAFREGRKISSNTSGYRHFRDFLSEYIPEKEGNIVTYKGVVVGKHPGLWTATIGQRNGITTGKIKEHEEDGPWYVIEKRQETNEIVIAPGRYNKRLLSSAMTCSEWSWLVDDLETSQIYELATRGKLTVRCRPLQDPMIEVKKIEDLGNGNVRLEFTDKAHGIAPDQYGVLYFGDRVLGGGRTESIELAYRANSKAVEMEHEPERGVDSTSLHI</sequence>
<dbReference type="EMBL" id="MU970055">
    <property type="protein sequence ID" value="KAK9324000.1"/>
    <property type="molecule type" value="Genomic_DNA"/>
</dbReference>
<accession>A0ACC3TTG4</accession>
<name>A0ACC3TTG4_9ASCO</name>
<reference evidence="2" key="1">
    <citation type="journal article" date="2024" name="Front. Bioeng. Biotechnol.">
        <title>Genome-scale model development and genomic sequencing of the oleaginous clade Lipomyces.</title>
        <authorList>
            <person name="Czajka J.J."/>
            <person name="Han Y."/>
            <person name="Kim J."/>
            <person name="Mondo S.J."/>
            <person name="Hofstad B.A."/>
            <person name="Robles A."/>
            <person name="Haridas S."/>
            <person name="Riley R."/>
            <person name="LaButti K."/>
            <person name="Pangilinan J."/>
            <person name="Andreopoulos W."/>
            <person name="Lipzen A."/>
            <person name="Yan J."/>
            <person name="Wang M."/>
            <person name="Ng V."/>
            <person name="Grigoriev I.V."/>
            <person name="Spatafora J.W."/>
            <person name="Magnuson J.K."/>
            <person name="Baker S.E."/>
            <person name="Pomraning K.R."/>
        </authorList>
    </citation>
    <scope>NUCLEOTIDE SEQUENCE [LARGE SCALE GENOMIC DNA]</scope>
    <source>
        <strain evidence="2">CBS 10300</strain>
    </source>
</reference>
<organism evidence="1 2">
    <name type="scientific">Lipomyces orientalis</name>
    <dbReference type="NCBI Taxonomy" id="1233043"/>
    <lineage>
        <taxon>Eukaryota</taxon>
        <taxon>Fungi</taxon>
        <taxon>Dikarya</taxon>
        <taxon>Ascomycota</taxon>
        <taxon>Saccharomycotina</taxon>
        <taxon>Lipomycetes</taxon>
        <taxon>Lipomycetales</taxon>
        <taxon>Lipomycetaceae</taxon>
        <taxon>Lipomyces</taxon>
    </lineage>
</organism>
<evidence type="ECO:0000313" key="2">
    <source>
        <dbReference type="Proteomes" id="UP001489719"/>
    </source>
</evidence>
<comment type="caution">
    <text evidence="1">The sequence shown here is derived from an EMBL/GenBank/DDBJ whole genome shotgun (WGS) entry which is preliminary data.</text>
</comment>
<dbReference type="Proteomes" id="UP001489719">
    <property type="component" value="Unassembled WGS sequence"/>
</dbReference>
<gene>
    <name evidence="1" type="ORF">V1517DRAFT_318987</name>
</gene>